<accession>U5D9Q6</accession>
<gene>
    <name evidence="1" type="ORF">AMTR_s00054p00145010</name>
</gene>
<dbReference type="SUPFAM" id="SSF49785">
    <property type="entry name" value="Galactose-binding domain-like"/>
    <property type="match status" value="1"/>
</dbReference>
<dbReference type="OMA" id="MDAQPIL"/>
<dbReference type="PANTHER" id="PTHR23421">
    <property type="entry name" value="BETA-GALACTOSIDASE RELATED"/>
    <property type="match status" value="1"/>
</dbReference>
<keyword evidence="2" id="KW-1185">Reference proteome</keyword>
<protein>
    <recommendedName>
        <fullName evidence="3">Beta-galactosidase beta-sandwich domain-containing protein</fullName>
    </recommendedName>
</protein>
<evidence type="ECO:0008006" key="3">
    <source>
        <dbReference type="Google" id="ProtNLM"/>
    </source>
</evidence>
<dbReference type="Gramene" id="ERN18157">
    <property type="protein sequence ID" value="ERN18157"/>
    <property type="gene ID" value="AMTR_s00054p00145010"/>
</dbReference>
<dbReference type="GO" id="GO:0005975">
    <property type="term" value="P:carbohydrate metabolic process"/>
    <property type="evidence" value="ECO:0007669"/>
    <property type="project" value="InterPro"/>
</dbReference>
<dbReference type="AlphaFoldDB" id="U5D9Q6"/>
<dbReference type="HOGENOM" id="CLU_2405804_0_0_1"/>
<evidence type="ECO:0000313" key="1">
    <source>
        <dbReference type="EMBL" id="ERN18157.1"/>
    </source>
</evidence>
<organism evidence="1 2">
    <name type="scientific">Amborella trichopoda</name>
    <dbReference type="NCBI Taxonomy" id="13333"/>
    <lineage>
        <taxon>Eukaryota</taxon>
        <taxon>Viridiplantae</taxon>
        <taxon>Streptophyta</taxon>
        <taxon>Embryophyta</taxon>
        <taxon>Tracheophyta</taxon>
        <taxon>Spermatophyta</taxon>
        <taxon>Magnoliopsida</taxon>
        <taxon>Amborellales</taxon>
        <taxon>Amborellaceae</taxon>
        <taxon>Amborella</taxon>
    </lineage>
</organism>
<name>U5D9Q6_AMBTC</name>
<feature type="non-terminal residue" evidence="1">
    <location>
        <position position="93"/>
    </location>
</feature>
<proteinExistence type="predicted"/>
<reference evidence="2" key="1">
    <citation type="journal article" date="2013" name="Science">
        <title>The Amborella genome and the evolution of flowering plants.</title>
        <authorList>
            <consortium name="Amborella Genome Project"/>
        </authorList>
    </citation>
    <scope>NUCLEOTIDE SEQUENCE [LARGE SCALE GENOMIC DNA]</scope>
</reference>
<dbReference type="EMBL" id="KI392271">
    <property type="protein sequence ID" value="ERN18157.1"/>
    <property type="molecule type" value="Genomic_DNA"/>
</dbReference>
<dbReference type="Proteomes" id="UP000017836">
    <property type="component" value="Unassembled WGS sequence"/>
</dbReference>
<sequence length="93" mass="10181">MVSKNLLENMSTTKDESDYLWYTTSYDHSSKMDAQPILHVGSRGHVVHAFVNNIYVGSAHGSAQNPGLVFENVISLKAEKNNISLLSATVGFP</sequence>
<dbReference type="InterPro" id="IPR008979">
    <property type="entry name" value="Galactose-bd-like_sf"/>
</dbReference>
<dbReference type="InterPro" id="IPR001944">
    <property type="entry name" value="Glycoside_Hdrlase_35"/>
</dbReference>
<dbReference type="eggNOG" id="KOG0496">
    <property type="taxonomic scope" value="Eukaryota"/>
</dbReference>
<dbReference type="GO" id="GO:0004553">
    <property type="term" value="F:hydrolase activity, hydrolyzing O-glycosyl compounds"/>
    <property type="evidence" value="ECO:0007669"/>
    <property type="project" value="InterPro"/>
</dbReference>
<evidence type="ECO:0000313" key="2">
    <source>
        <dbReference type="Proteomes" id="UP000017836"/>
    </source>
</evidence>